<evidence type="ECO:0000256" key="1">
    <source>
        <dbReference type="ARBA" id="ARBA00012528"/>
    </source>
</evidence>
<dbReference type="InterPro" id="IPR043128">
    <property type="entry name" value="Rev_trsase/Diguanyl_cyclase"/>
</dbReference>
<name>A0ABT8XIE6_9HYPH</name>
<evidence type="ECO:0000256" key="2">
    <source>
        <dbReference type="ARBA" id="ARBA00034247"/>
    </source>
</evidence>
<protein>
    <recommendedName>
        <fullName evidence="1">diguanylate cyclase</fullName>
        <ecNumber evidence="1">2.7.7.65</ecNumber>
    </recommendedName>
</protein>
<feature type="transmembrane region" description="Helical" evidence="3">
    <location>
        <begin position="151"/>
        <end position="171"/>
    </location>
</feature>
<dbReference type="PANTHER" id="PTHR45138">
    <property type="entry name" value="REGULATORY COMPONENTS OF SENSORY TRANSDUCTION SYSTEM"/>
    <property type="match status" value="1"/>
</dbReference>
<dbReference type="Proteomes" id="UP001177080">
    <property type="component" value="Unassembled WGS sequence"/>
</dbReference>
<dbReference type="SUPFAM" id="SSF55073">
    <property type="entry name" value="Nucleotide cyclase"/>
    <property type="match status" value="1"/>
</dbReference>
<dbReference type="PANTHER" id="PTHR45138:SF9">
    <property type="entry name" value="DIGUANYLATE CYCLASE DGCM-RELATED"/>
    <property type="match status" value="1"/>
</dbReference>
<feature type="transmembrane region" description="Helical" evidence="3">
    <location>
        <begin position="177"/>
        <end position="198"/>
    </location>
</feature>
<evidence type="ECO:0000256" key="3">
    <source>
        <dbReference type="SAM" id="Phobius"/>
    </source>
</evidence>
<dbReference type="EC" id="2.7.7.65" evidence="1"/>
<feature type="domain" description="GGDEF" evidence="4">
    <location>
        <begin position="250"/>
        <end position="384"/>
    </location>
</feature>
<dbReference type="InterPro" id="IPR000160">
    <property type="entry name" value="GGDEF_dom"/>
</dbReference>
<dbReference type="InterPro" id="IPR050469">
    <property type="entry name" value="Diguanylate_Cyclase"/>
</dbReference>
<dbReference type="NCBIfam" id="TIGR00254">
    <property type="entry name" value="GGDEF"/>
    <property type="match status" value="1"/>
</dbReference>
<keyword evidence="3" id="KW-0812">Transmembrane</keyword>
<comment type="caution">
    <text evidence="5">The sequence shown here is derived from an EMBL/GenBank/DDBJ whole genome shotgun (WGS) entry which is preliminary data.</text>
</comment>
<evidence type="ECO:0000259" key="4">
    <source>
        <dbReference type="PROSITE" id="PS50887"/>
    </source>
</evidence>
<dbReference type="EMBL" id="WHSC02000008">
    <property type="protein sequence ID" value="MDO6123490.1"/>
    <property type="molecule type" value="Genomic_DNA"/>
</dbReference>
<proteinExistence type="predicted"/>
<keyword evidence="6" id="KW-1185">Reference proteome</keyword>
<dbReference type="RefSeq" id="WP_244762855.1">
    <property type="nucleotide sequence ID" value="NZ_JALJCJ010000006.1"/>
</dbReference>
<keyword evidence="3" id="KW-0472">Membrane</keyword>
<keyword evidence="3" id="KW-1133">Transmembrane helix</keyword>
<accession>A0ABT8XIE6</accession>
<evidence type="ECO:0000313" key="5">
    <source>
        <dbReference type="EMBL" id="MDO6123490.1"/>
    </source>
</evidence>
<gene>
    <name evidence="5" type="ORF">GB928_020045</name>
</gene>
<evidence type="ECO:0000313" key="6">
    <source>
        <dbReference type="Proteomes" id="UP001177080"/>
    </source>
</evidence>
<feature type="transmembrane region" description="Helical" evidence="3">
    <location>
        <begin position="97"/>
        <end position="119"/>
    </location>
</feature>
<sequence>MTVVTLDQVERQRARGFRFLRFSPEIEACFRKEYAAERVRLAVIWGIVGTLIYDLVYFGDRTMMADVFSDLVTARFFIFTPFVIGCILAVRRWPNAALYDGLAVAIAVLGVTLPMAVAVHSDSPYLFVYQNGNSAAFLFFVIALRPRFPALLAGLALMCASHFTTTSLTGAFDAVTYSGIITFYVTLSIFLAVSAYFLEQKDRQNFLNQLRGGLLYEQLEHKADRDELSGLLNRRSLSRVRDAVWSGAPTSVAAILLDIDHFKRFNDVHGHIEGDACIRAISQSIHGAADKGAHVFRFGGEEMLVLSVGQSSLQALAQAERIRKAIEALAIPHRGLEDSCVTVSLGVALASPTEVTLERLLQDADAALYEAKRSGRNTVALAPGLVPPLRKDWVAA</sequence>
<reference evidence="5" key="1">
    <citation type="submission" date="2022-04" db="EMBL/GenBank/DDBJ databases">
        <title>Shinella lacus sp. nov., a novel member of the genus Shinella from water.</title>
        <authorList>
            <person name="Deng Y."/>
        </authorList>
    </citation>
    <scope>NUCLEOTIDE SEQUENCE</scope>
    <source>
        <strain evidence="5">JCM 31239</strain>
    </source>
</reference>
<dbReference type="SMART" id="SM00267">
    <property type="entry name" value="GGDEF"/>
    <property type="match status" value="1"/>
</dbReference>
<feature type="transmembrane region" description="Helical" evidence="3">
    <location>
        <begin position="71"/>
        <end position="90"/>
    </location>
</feature>
<dbReference type="Gene3D" id="3.30.70.270">
    <property type="match status" value="1"/>
</dbReference>
<dbReference type="Pfam" id="PF00990">
    <property type="entry name" value="GGDEF"/>
    <property type="match status" value="1"/>
</dbReference>
<comment type="catalytic activity">
    <reaction evidence="2">
        <text>2 GTP = 3',3'-c-di-GMP + 2 diphosphate</text>
        <dbReference type="Rhea" id="RHEA:24898"/>
        <dbReference type="ChEBI" id="CHEBI:33019"/>
        <dbReference type="ChEBI" id="CHEBI:37565"/>
        <dbReference type="ChEBI" id="CHEBI:58805"/>
        <dbReference type="EC" id="2.7.7.65"/>
    </reaction>
</comment>
<dbReference type="PROSITE" id="PS50887">
    <property type="entry name" value="GGDEF"/>
    <property type="match status" value="1"/>
</dbReference>
<feature type="transmembrane region" description="Helical" evidence="3">
    <location>
        <begin position="41"/>
        <end position="59"/>
    </location>
</feature>
<feature type="transmembrane region" description="Helical" evidence="3">
    <location>
        <begin position="125"/>
        <end position="144"/>
    </location>
</feature>
<dbReference type="CDD" id="cd01949">
    <property type="entry name" value="GGDEF"/>
    <property type="match status" value="1"/>
</dbReference>
<organism evidence="5 6">
    <name type="scientific">Shinella curvata</name>
    <dbReference type="NCBI Taxonomy" id="1817964"/>
    <lineage>
        <taxon>Bacteria</taxon>
        <taxon>Pseudomonadati</taxon>
        <taxon>Pseudomonadota</taxon>
        <taxon>Alphaproteobacteria</taxon>
        <taxon>Hyphomicrobiales</taxon>
        <taxon>Rhizobiaceae</taxon>
        <taxon>Shinella</taxon>
    </lineage>
</organism>
<dbReference type="InterPro" id="IPR029787">
    <property type="entry name" value="Nucleotide_cyclase"/>
</dbReference>